<protein>
    <submittedName>
        <fullName evidence="2">Leucine rich repeat domain containing protein</fullName>
    </submittedName>
</protein>
<feature type="compositionally biased region" description="Basic and acidic residues" evidence="1">
    <location>
        <begin position="327"/>
        <end position="337"/>
    </location>
</feature>
<name>A0AA38VPK1_9PEZI</name>
<sequence length="799" mass="89056">MASLPSYHEATTRPQWISVVAPHIDVRDYCRLSLVNKRFHAEFAPRIWKDPFKTIRLLGRDPVDDAYRLKHLLTTHVEKMRLATRSLVLSLDFRNLDLTSYHFFDHQLWNGAKDKATSSRIASSFPQTRCILLDGAPDWLVDSVVSDLEKDPGSSPSLACLMFTAAKTATITRPAALLGPHVRSLAYLDLSYAPGSLKTTLLSEPLPCLRILKVEGREVDDATALALFAVFKQQLWSLDISHNKLTDAILDAMRLSSFPDTSRRAAAHYDVEGRLKWAPNSGSHWYGRFGFIEESEHSSQFNHPARHLADPPVYVRDSEVESGEQASIRHDGRRPIRSDSPSSVKHILIGKPDQLPSTYEDIVRHEIRASQGGITHLRLNGNGFHLHGIEKLVRESPGQIEHLECNSTLLDVPRWTSLDSILRNSAAPRLTGFIGASHLLRPVFCPHLQVLRVHHSLVSCIPGITEEHIPTGERLWVAETFFEPRVNLGFPQVFVPDMNPRLYSLTLTDVPRCSTGPLIARILDFLRQASIQERAIQDINAAHSLRVSATLRGLRHLHLEFGEDPREAAPDALDLEDPDATKLLSVEDDVFSFFGQSSWQQSSSSAKNPDVWNDDQVRSPRNDSSSSHDETPLFTPPNPPPYRSGYAETPDEYESHRGDWNGRSFTVPVWVSSGIPGPHPAVNEYMRLLNDPKLHTRVGPASPSQVLAGVPAGSYIYHAAWDAILVPPVIRKPTAAELGGMHDVVAAIKRYRGMTKAALSAAQKAAGMRDVPLGESHYHWSGKLEISFPSVSDDAGMWR</sequence>
<evidence type="ECO:0000313" key="2">
    <source>
        <dbReference type="EMBL" id="KAJ9138590.1"/>
    </source>
</evidence>
<dbReference type="SUPFAM" id="SSF52047">
    <property type="entry name" value="RNI-like"/>
    <property type="match status" value="1"/>
</dbReference>
<proteinExistence type="predicted"/>
<keyword evidence="3" id="KW-1185">Reference proteome</keyword>
<comment type="caution">
    <text evidence="2">The sequence shown here is derived from an EMBL/GenBank/DDBJ whole genome shotgun (WGS) entry which is preliminary data.</text>
</comment>
<reference evidence="2" key="1">
    <citation type="submission" date="2022-07" db="EMBL/GenBank/DDBJ databases">
        <title>Fungi with potential for degradation of polypropylene.</title>
        <authorList>
            <person name="Gostincar C."/>
        </authorList>
    </citation>
    <scope>NUCLEOTIDE SEQUENCE</scope>
    <source>
        <strain evidence="2">EXF-13287</strain>
    </source>
</reference>
<dbReference type="Gene3D" id="3.80.10.10">
    <property type="entry name" value="Ribonuclease Inhibitor"/>
    <property type="match status" value="1"/>
</dbReference>
<feature type="region of interest" description="Disordered" evidence="1">
    <location>
        <begin position="600"/>
        <end position="655"/>
    </location>
</feature>
<dbReference type="EMBL" id="JANBVN010000142">
    <property type="protein sequence ID" value="KAJ9138590.1"/>
    <property type="molecule type" value="Genomic_DNA"/>
</dbReference>
<dbReference type="Proteomes" id="UP001174691">
    <property type="component" value="Unassembled WGS sequence"/>
</dbReference>
<evidence type="ECO:0000313" key="3">
    <source>
        <dbReference type="Proteomes" id="UP001174691"/>
    </source>
</evidence>
<dbReference type="InterPro" id="IPR032675">
    <property type="entry name" value="LRR_dom_sf"/>
</dbReference>
<dbReference type="AlphaFoldDB" id="A0AA38VPK1"/>
<feature type="compositionally biased region" description="Basic and acidic residues" evidence="1">
    <location>
        <begin position="615"/>
        <end position="631"/>
    </location>
</feature>
<organism evidence="2 3">
    <name type="scientific">Coniochaeta hoffmannii</name>
    <dbReference type="NCBI Taxonomy" id="91930"/>
    <lineage>
        <taxon>Eukaryota</taxon>
        <taxon>Fungi</taxon>
        <taxon>Dikarya</taxon>
        <taxon>Ascomycota</taxon>
        <taxon>Pezizomycotina</taxon>
        <taxon>Sordariomycetes</taxon>
        <taxon>Sordariomycetidae</taxon>
        <taxon>Coniochaetales</taxon>
        <taxon>Coniochaetaceae</taxon>
        <taxon>Coniochaeta</taxon>
    </lineage>
</organism>
<gene>
    <name evidence="2" type="ORF">NKR19_g7783</name>
</gene>
<feature type="region of interest" description="Disordered" evidence="1">
    <location>
        <begin position="321"/>
        <end position="343"/>
    </location>
</feature>
<evidence type="ECO:0000256" key="1">
    <source>
        <dbReference type="SAM" id="MobiDB-lite"/>
    </source>
</evidence>
<accession>A0AA38VPK1</accession>